<sequence>MRKIILSIALLFFVQFSFSQTKEDYSNVLGSIVKAFNAKSTDQIFDLFTADLQAVLTKQKLSKIIEDTRSEKGAMGNSELILEEESGNSYLTEFENASMLVVLKLSPEGKISNFSIQEY</sequence>
<evidence type="ECO:0000313" key="3">
    <source>
        <dbReference type="Proteomes" id="UP001497416"/>
    </source>
</evidence>
<name>A0ABP1EP83_9FLAO</name>
<evidence type="ECO:0000256" key="1">
    <source>
        <dbReference type="SAM" id="SignalP"/>
    </source>
</evidence>
<feature type="signal peptide" evidence="1">
    <location>
        <begin position="1"/>
        <end position="19"/>
    </location>
</feature>
<feature type="chain" id="PRO_5045233949" description="DUF3887 domain-containing protein" evidence="1">
    <location>
        <begin position="20"/>
        <end position="119"/>
    </location>
</feature>
<dbReference type="Gene3D" id="3.10.450.590">
    <property type="match status" value="1"/>
</dbReference>
<organism evidence="2 3">
    <name type="scientific">Tenacibaculum platacis</name>
    <dbReference type="NCBI Taxonomy" id="3137852"/>
    <lineage>
        <taxon>Bacteria</taxon>
        <taxon>Pseudomonadati</taxon>
        <taxon>Bacteroidota</taxon>
        <taxon>Flavobacteriia</taxon>
        <taxon>Flavobacteriales</taxon>
        <taxon>Flavobacteriaceae</taxon>
        <taxon>Tenacibaculum</taxon>
    </lineage>
</organism>
<comment type="caution">
    <text evidence="2">The sequence shown here is derived from an EMBL/GenBank/DDBJ whole genome shotgun (WGS) entry which is preliminary data.</text>
</comment>
<dbReference type="EMBL" id="CAXIXY010000005">
    <property type="protein sequence ID" value="CAL2089057.1"/>
    <property type="molecule type" value="Genomic_DNA"/>
</dbReference>
<reference evidence="2 3" key="1">
    <citation type="submission" date="2024-05" db="EMBL/GenBank/DDBJ databases">
        <authorList>
            <person name="Duchaud E."/>
        </authorList>
    </citation>
    <scope>NUCLEOTIDE SEQUENCE [LARGE SCALE GENOMIC DNA]</scope>
    <source>
        <strain evidence="2">Ena-SAMPLE-TAB-13-05-2024-13:56:06:370-140302</strain>
    </source>
</reference>
<evidence type="ECO:0000313" key="2">
    <source>
        <dbReference type="EMBL" id="CAL2089057.1"/>
    </source>
</evidence>
<evidence type="ECO:0008006" key="4">
    <source>
        <dbReference type="Google" id="ProtNLM"/>
    </source>
</evidence>
<dbReference type="Proteomes" id="UP001497416">
    <property type="component" value="Unassembled WGS sequence"/>
</dbReference>
<protein>
    <recommendedName>
        <fullName evidence="4">DUF3887 domain-containing protein</fullName>
    </recommendedName>
</protein>
<proteinExistence type="predicted"/>
<keyword evidence="1" id="KW-0732">Signal</keyword>
<gene>
    <name evidence="2" type="ORF">T190607A01A_30243</name>
</gene>
<dbReference type="RefSeq" id="WP_348712623.1">
    <property type="nucleotide sequence ID" value="NZ_CAXIXY010000005.1"/>
</dbReference>
<keyword evidence="3" id="KW-1185">Reference proteome</keyword>
<accession>A0ABP1EP83</accession>